<keyword evidence="3 4" id="KW-0326">Glycosidase</keyword>
<dbReference type="GO" id="GO:0004553">
    <property type="term" value="F:hydrolase activity, hydrolyzing O-glycosyl compounds"/>
    <property type="evidence" value="ECO:0007669"/>
    <property type="project" value="InterPro"/>
</dbReference>
<organism evidence="6 7">
    <name type="scientific">Tothia fuscella</name>
    <dbReference type="NCBI Taxonomy" id="1048955"/>
    <lineage>
        <taxon>Eukaryota</taxon>
        <taxon>Fungi</taxon>
        <taxon>Dikarya</taxon>
        <taxon>Ascomycota</taxon>
        <taxon>Pezizomycotina</taxon>
        <taxon>Dothideomycetes</taxon>
        <taxon>Pleosporomycetidae</taxon>
        <taxon>Venturiales</taxon>
        <taxon>Cylindrosympodiaceae</taxon>
        <taxon>Tothia</taxon>
    </lineage>
</organism>
<evidence type="ECO:0000256" key="2">
    <source>
        <dbReference type="ARBA" id="ARBA00022801"/>
    </source>
</evidence>
<keyword evidence="5" id="KW-0732">Signal</keyword>
<accession>A0A9P4P0M9</accession>
<feature type="chain" id="PRO_5040478392" evidence="5">
    <location>
        <begin position="18"/>
        <end position="455"/>
    </location>
</feature>
<name>A0A9P4P0M9_9PEZI</name>
<gene>
    <name evidence="6" type="ORF">EJ08DRAFT_582166</name>
</gene>
<evidence type="ECO:0000313" key="6">
    <source>
        <dbReference type="EMBL" id="KAF2434534.1"/>
    </source>
</evidence>
<proteinExistence type="inferred from homology"/>
<dbReference type="Gene3D" id="2.115.10.20">
    <property type="entry name" value="Glycosyl hydrolase domain, family 43"/>
    <property type="match status" value="1"/>
</dbReference>
<evidence type="ECO:0000256" key="3">
    <source>
        <dbReference type="ARBA" id="ARBA00023295"/>
    </source>
</evidence>
<dbReference type="PANTHER" id="PTHR22925:SF3">
    <property type="entry name" value="GLYCOSYL HYDROLASE FAMILY PROTEIN 43"/>
    <property type="match status" value="1"/>
</dbReference>
<dbReference type="CDD" id="cd04081">
    <property type="entry name" value="CBM35_galactosidase-like"/>
    <property type="match status" value="1"/>
</dbReference>
<evidence type="ECO:0000256" key="4">
    <source>
        <dbReference type="RuleBase" id="RU361187"/>
    </source>
</evidence>
<dbReference type="EMBL" id="MU007016">
    <property type="protein sequence ID" value="KAF2434534.1"/>
    <property type="molecule type" value="Genomic_DNA"/>
</dbReference>
<comment type="similarity">
    <text evidence="1 4">Belongs to the glycosyl hydrolase 43 family.</text>
</comment>
<dbReference type="OrthoDB" id="9970295at2759"/>
<dbReference type="AlphaFoldDB" id="A0A9P4P0M9"/>
<dbReference type="Pfam" id="PF04616">
    <property type="entry name" value="Glyco_hydro_43"/>
    <property type="match status" value="1"/>
</dbReference>
<dbReference type="GO" id="GO:0005975">
    <property type="term" value="P:carbohydrate metabolic process"/>
    <property type="evidence" value="ECO:0007669"/>
    <property type="project" value="InterPro"/>
</dbReference>
<reference evidence="6" key="1">
    <citation type="journal article" date="2020" name="Stud. Mycol.">
        <title>101 Dothideomycetes genomes: a test case for predicting lifestyles and emergence of pathogens.</title>
        <authorList>
            <person name="Haridas S."/>
            <person name="Albert R."/>
            <person name="Binder M."/>
            <person name="Bloem J."/>
            <person name="Labutti K."/>
            <person name="Salamov A."/>
            <person name="Andreopoulos B."/>
            <person name="Baker S."/>
            <person name="Barry K."/>
            <person name="Bills G."/>
            <person name="Bluhm B."/>
            <person name="Cannon C."/>
            <person name="Castanera R."/>
            <person name="Culley D."/>
            <person name="Daum C."/>
            <person name="Ezra D."/>
            <person name="Gonzalez J."/>
            <person name="Henrissat B."/>
            <person name="Kuo A."/>
            <person name="Liang C."/>
            <person name="Lipzen A."/>
            <person name="Lutzoni F."/>
            <person name="Magnuson J."/>
            <person name="Mondo S."/>
            <person name="Nolan M."/>
            <person name="Ohm R."/>
            <person name="Pangilinan J."/>
            <person name="Park H.-J."/>
            <person name="Ramirez L."/>
            <person name="Alfaro M."/>
            <person name="Sun H."/>
            <person name="Tritt A."/>
            <person name="Yoshinaga Y."/>
            <person name="Zwiers L.-H."/>
            <person name="Turgeon B."/>
            <person name="Goodwin S."/>
            <person name="Spatafora J."/>
            <person name="Crous P."/>
            <person name="Grigoriev I."/>
        </authorList>
    </citation>
    <scope>NUCLEOTIDE SEQUENCE</scope>
    <source>
        <strain evidence="6">CBS 130266</strain>
    </source>
</reference>
<dbReference type="CDD" id="cd18821">
    <property type="entry name" value="GH43_Pc3Gal43A-like"/>
    <property type="match status" value="1"/>
</dbReference>
<sequence>MYQYIIAALALAVNVYAASSELQIIPGATLTANNYGRHMQAHGGGIIKVDDTFYLVGEDKTNGTFFHNINCFSSKNLVEWNYEGAILSQTGKDELGPNRIVERPKVIYNKSTKKYVLYLHIDGMFYNEAKVGIATSDTVCGKYEFHRSFRPFDHESRDMGLYQEDDGTAYLMSEDRPTGAHIYKLSDDYLDVTDTVYTWKKAVESPAMFKRNGNYYIFGSDLTGWTTNDNFYSTAPNLAGPWSEWKKFVPNGSKTYNSQTSFILPISNDLVIYMGDRWHEKNLMRSTYVWLPLEFSGTNDLDVFMRFHDHWIIDVEKGTWRKGQDEEQYSGQDANLSNGARVLGCANCKDQRSVGYIGGSSSGEALFSKVKANGAGKRMMRIFSPNGDFTERFAGVSINGQEPIRVAFLPTNDADTPDVAGVIVDFKDGDNTIKIQGTGEGWGPDVDRVMVPMFT</sequence>
<feature type="signal peptide" evidence="5">
    <location>
        <begin position="1"/>
        <end position="17"/>
    </location>
</feature>
<evidence type="ECO:0000256" key="5">
    <source>
        <dbReference type="SAM" id="SignalP"/>
    </source>
</evidence>
<dbReference type="SUPFAM" id="SSF75005">
    <property type="entry name" value="Arabinanase/levansucrase/invertase"/>
    <property type="match status" value="1"/>
</dbReference>
<protein>
    <submittedName>
        <fullName evidence="6">Arabinanase/levansucrase/invertase</fullName>
    </submittedName>
</protein>
<dbReference type="Proteomes" id="UP000800235">
    <property type="component" value="Unassembled WGS sequence"/>
</dbReference>
<keyword evidence="2 4" id="KW-0378">Hydrolase</keyword>
<evidence type="ECO:0000256" key="1">
    <source>
        <dbReference type="ARBA" id="ARBA00009865"/>
    </source>
</evidence>
<evidence type="ECO:0000313" key="7">
    <source>
        <dbReference type="Proteomes" id="UP000800235"/>
    </source>
</evidence>
<dbReference type="Gene3D" id="2.60.120.260">
    <property type="entry name" value="Galactose-binding domain-like"/>
    <property type="match status" value="1"/>
</dbReference>
<dbReference type="InterPro" id="IPR006710">
    <property type="entry name" value="Glyco_hydro_43"/>
</dbReference>
<comment type="caution">
    <text evidence="6">The sequence shown here is derived from an EMBL/GenBank/DDBJ whole genome shotgun (WGS) entry which is preliminary data.</text>
</comment>
<dbReference type="InterPro" id="IPR023296">
    <property type="entry name" value="Glyco_hydro_beta-prop_sf"/>
</dbReference>
<keyword evidence="7" id="KW-1185">Reference proteome</keyword>
<dbReference type="PANTHER" id="PTHR22925">
    <property type="entry name" value="GLYCOSYL HYDROLASE 43 FAMILY MEMBER"/>
    <property type="match status" value="1"/>
</dbReference>